<dbReference type="NCBIfam" id="TIGR00785">
    <property type="entry name" value="dass"/>
    <property type="match status" value="1"/>
</dbReference>
<dbReference type="OrthoDB" id="1401038at2"/>
<dbReference type="Proteomes" id="UP000003240">
    <property type="component" value="Unassembled WGS sequence"/>
</dbReference>
<dbReference type="EMBL" id="AFGF01000107">
    <property type="protein sequence ID" value="EGO63474.1"/>
    <property type="molecule type" value="Genomic_DNA"/>
</dbReference>
<keyword evidence="8" id="KW-1185">Reference proteome</keyword>
<dbReference type="InterPro" id="IPR030676">
    <property type="entry name" value="CitT-rel"/>
</dbReference>
<feature type="transmembrane region" description="Helical" evidence="6">
    <location>
        <begin position="78"/>
        <end position="97"/>
    </location>
</feature>
<feature type="transmembrane region" description="Helical" evidence="6">
    <location>
        <begin position="6"/>
        <end position="27"/>
    </location>
</feature>
<reference evidence="7 8" key="1">
    <citation type="journal article" date="2011" name="EMBO J.">
        <title>Structural diversity of bacterial flagellar motors.</title>
        <authorList>
            <person name="Chen S."/>
            <person name="Beeby M."/>
            <person name="Murphy G.E."/>
            <person name="Leadbetter J.R."/>
            <person name="Hendrixson D.R."/>
            <person name="Briegel A."/>
            <person name="Li Z."/>
            <person name="Shi J."/>
            <person name="Tocheva E.I."/>
            <person name="Muller A."/>
            <person name="Dobro M.J."/>
            <person name="Jensen G.J."/>
        </authorList>
    </citation>
    <scope>NUCLEOTIDE SEQUENCE [LARGE SCALE GENOMIC DNA]</scope>
    <source>
        <strain evidence="7 8">DSM 6540</strain>
    </source>
</reference>
<dbReference type="Pfam" id="PF00939">
    <property type="entry name" value="Na_sulph_symp"/>
    <property type="match status" value="1"/>
</dbReference>
<comment type="subcellular location">
    <subcellularLocation>
        <location evidence="1">Membrane</location>
        <topology evidence="1">Multi-pass membrane protein</topology>
    </subcellularLocation>
</comment>
<evidence type="ECO:0000256" key="4">
    <source>
        <dbReference type="ARBA" id="ARBA00022989"/>
    </source>
</evidence>
<dbReference type="GO" id="GO:0016020">
    <property type="term" value="C:membrane"/>
    <property type="evidence" value="ECO:0007669"/>
    <property type="project" value="UniProtKB-SubCell"/>
</dbReference>
<evidence type="ECO:0000313" key="7">
    <source>
        <dbReference type="EMBL" id="EGO63474.1"/>
    </source>
</evidence>
<keyword evidence="5 6" id="KW-0472">Membrane</keyword>
<protein>
    <submittedName>
        <fullName evidence="7">Anion transporter family protein</fullName>
    </submittedName>
</protein>
<organism evidence="7 8">
    <name type="scientific">Acetonema longum DSM 6540</name>
    <dbReference type="NCBI Taxonomy" id="1009370"/>
    <lineage>
        <taxon>Bacteria</taxon>
        <taxon>Bacillati</taxon>
        <taxon>Bacillota</taxon>
        <taxon>Negativicutes</taxon>
        <taxon>Acetonemataceae</taxon>
        <taxon>Acetonema</taxon>
    </lineage>
</organism>
<sequence>MNRKLLYGLITVGVGVLIWLLPVPAGLKPSAWQLFALFVATIVGFILQPMPIGAIAFLSVGLAGFMKVISPADALSGFGNTTIWLIVTAFLFAKGFIKTGLGRRIAYTIMNLIGDSSLKLGYALTLSDLVIAPFTPSNTARAGGILYPIVRSLCSAFDSEPGPSSRKIGSYLMKTSFQINGITSSMFITAVAPNSLVVLLAAKTANLNISWGIWALAGIVPGLVALAVTPYILYKLYPPEIKHTPEAKELAYRELEKMGPMSRGEKIVASVFLLALTLWATSSITGLDATMVAMVCVGIMIIGQAIEWKDVVEEKSAWDTLIWMGALMSLAGALTKVGLIAWFAKEVSGQLAGVSWWVALGILLLAYMYSHYAFASLSAHVTAMYAAFLAVAVAAGAPVFLAAMGLGVISGFMGGITHYGTGPAPIYFGAGYIFQGTWWKLGFVLSVSNMIIWIGLGGFWWKLLGLW</sequence>
<feature type="transmembrane region" description="Helical" evidence="6">
    <location>
        <begin position="213"/>
        <end position="234"/>
    </location>
</feature>
<evidence type="ECO:0000256" key="5">
    <source>
        <dbReference type="ARBA" id="ARBA00023136"/>
    </source>
</evidence>
<feature type="transmembrane region" description="Helical" evidence="6">
    <location>
        <begin position="356"/>
        <end position="374"/>
    </location>
</feature>
<keyword evidence="4 6" id="KW-1133">Transmembrane helix</keyword>
<feature type="transmembrane region" description="Helical" evidence="6">
    <location>
        <begin position="291"/>
        <end position="308"/>
    </location>
</feature>
<keyword evidence="3 6" id="KW-0812">Transmembrane</keyword>
<feature type="transmembrane region" description="Helical" evidence="6">
    <location>
        <begin position="416"/>
        <end position="434"/>
    </location>
</feature>
<dbReference type="InterPro" id="IPR001898">
    <property type="entry name" value="SLC13A/DASS"/>
</dbReference>
<evidence type="ECO:0000256" key="2">
    <source>
        <dbReference type="ARBA" id="ARBA00007349"/>
    </source>
</evidence>
<feature type="transmembrane region" description="Helical" evidence="6">
    <location>
        <begin position="267"/>
        <end position="285"/>
    </location>
</feature>
<evidence type="ECO:0000313" key="8">
    <source>
        <dbReference type="Proteomes" id="UP000003240"/>
    </source>
</evidence>
<dbReference type="STRING" id="1009370.ALO_12231"/>
<feature type="transmembrane region" description="Helical" evidence="6">
    <location>
        <begin position="177"/>
        <end position="201"/>
    </location>
</feature>
<feature type="transmembrane region" description="Helical" evidence="6">
    <location>
        <begin position="386"/>
        <end position="410"/>
    </location>
</feature>
<evidence type="ECO:0000256" key="6">
    <source>
        <dbReference type="SAM" id="Phobius"/>
    </source>
</evidence>
<comment type="caution">
    <text evidence="7">The sequence shown here is derived from an EMBL/GenBank/DDBJ whole genome shotgun (WGS) entry which is preliminary data.</text>
</comment>
<dbReference type="AlphaFoldDB" id="F7NK33"/>
<evidence type="ECO:0000256" key="3">
    <source>
        <dbReference type="ARBA" id="ARBA00022692"/>
    </source>
</evidence>
<dbReference type="PIRSF" id="PIRSF002457">
    <property type="entry name" value="DASS"/>
    <property type="match status" value="1"/>
</dbReference>
<dbReference type="RefSeq" id="WP_004096030.1">
    <property type="nucleotide sequence ID" value="NZ_AFGF01000107.1"/>
</dbReference>
<feature type="transmembrane region" description="Helical" evidence="6">
    <location>
        <begin position="34"/>
        <end position="58"/>
    </location>
</feature>
<dbReference type="PANTHER" id="PTHR42826">
    <property type="entry name" value="DICARBOXYLATE TRANSPORTER 2.1, CHLOROPLASTIC"/>
    <property type="match status" value="1"/>
</dbReference>
<evidence type="ECO:0000256" key="1">
    <source>
        <dbReference type="ARBA" id="ARBA00004141"/>
    </source>
</evidence>
<proteinExistence type="inferred from homology"/>
<feature type="transmembrane region" description="Helical" evidence="6">
    <location>
        <begin position="441"/>
        <end position="461"/>
    </location>
</feature>
<dbReference type="GO" id="GO:0022857">
    <property type="term" value="F:transmembrane transporter activity"/>
    <property type="evidence" value="ECO:0007669"/>
    <property type="project" value="InterPro"/>
</dbReference>
<dbReference type="eggNOG" id="COG0471">
    <property type="taxonomic scope" value="Bacteria"/>
</dbReference>
<gene>
    <name evidence="7" type="ORF">ALO_12231</name>
</gene>
<comment type="similarity">
    <text evidence="2">Belongs to the SLC13A/DASS transporter (TC 2.A.47) family. DIT1 subfamily.</text>
</comment>
<feature type="transmembrane region" description="Helical" evidence="6">
    <location>
        <begin position="320"/>
        <end position="344"/>
    </location>
</feature>
<accession>F7NK33</accession>
<name>F7NK33_9FIRM</name>